<proteinExistence type="predicted"/>
<dbReference type="InterPro" id="IPR050491">
    <property type="entry name" value="AmpC-like"/>
</dbReference>
<dbReference type="PANTHER" id="PTHR46825:SF9">
    <property type="entry name" value="BETA-LACTAMASE-RELATED DOMAIN-CONTAINING PROTEIN"/>
    <property type="match status" value="1"/>
</dbReference>
<keyword evidence="3" id="KW-1185">Reference proteome</keyword>
<reference evidence="2 3" key="1">
    <citation type="submission" date="2022-05" db="EMBL/GenBank/DDBJ databases">
        <authorList>
            <person name="Park J.-S."/>
        </authorList>
    </citation>
    <scope>NUCLEOTIDE SEQUENCE [LARGE SCALE GENOMIC DNA]</scope>
    <source>
        <strain evidence="2 3">2012CJ35-5</strain>
    </source>
</reference>
<evidence type="ECO:0000313" key="2">
    <source>
        <dbReference type="EMBL" id="MCL6275040.1"/>
    </source>
</evidence>
<accession>A0ABT0PUH3</accession>
<sequence length="322" mass="35957">MPGLSITVIQNGKIRFKNGYGYCNLEEKSKVDVTNTVFRIASISKCITGLALAKMAEEGILNFDDSVYTYLPDYPKKGLDITLRQLAGHTAGIRAYRGKEYALNKNLTIKDSLSLFQDDPLQFNPGEGYLYNSFDFALLSRVMEVASGIPFEIYVKENVLEPIGLKCTFTPEEINGKTVDFTTRALELASFYTKTRNGFKEAVAVNNQYKLAGGGYLSTSMDVAKLGHYIMEKQNAENPFLREILKSQYVNGNPTYYGMGFQVSLDKAGRRFFGHVGNSVGAYSNFFCYSKTETVISILVNCTDPKIQLELDEMVNCILAEK</sequence>
<organism evidence="2 3">
    <name type="scientific">Flagellimonas spongiicola</name>
    <dbReference type="NCBI Taxonomy" id="2942208"/>
    <lineage>
        <taxon>Bacteria</taxon>
        <taxon>Pseudomonadati</taxon>
        <taxon>Bacteroidota</taxon>
        <taxon>Flavobacteriia</taxon>
        <taxon>Flavobacteriales</taxon>
        <taxon>Flavobacteriaceae</taxon>
        <taxon>Flagellimonas</taxon>
    </lineage>
</organism>
<comment type="caution">
    <text evidence="2">The sequence shown here is derived from an EMBL/GenBank/DDBJ whole genome shotgun (WGS) entry which is preliminary data.</text>
</comment>
<dbReference type="SUPFAM" id="SSF56601">
    <property type="entry name" value="beta-lactamase/transpeptidase-like"/>
    <property type="match status" value="1"/>
</dbReference>
<dbReference type="Pfam" id="PF00144">
    <property type="entry name" value="Beta-lactamase"/>
    <property type="match status" value="1"/>
</dbReference>
<dbReference type="EMBL" id="JAMFMA010000003">
    <property type="protein sequence ID" value="MCL6275040.1"/>
    <property type="molecule type" value="Genomic_DNA"/>
</dbReference>
<gene>
    <name evidence="2" type="ORF">M3P19_13550</name>
</gene>
<protein>
    <submittedName>
        <fullName evidence="2">Beta-lactamase family protein</fullName>
    </submittedName>
</protein>
<dbReference type="InterPro" id="IPR012338">
    <property type="entry name" value="Beta-lactam/transpept-like"/>
</dbReference>
<dbReference type="InterPro" id="IPR001466">
    <property type="entry name" value="Beta-lactam-related"/>
</dbReference>
<evidence type="ECO:0000313" key="3">
    <source>
        <dbReference type="Proteomes" id="UP001203607"/>
    </source>
</evidence>
<evidence type="ECO:0000259" key="1">
    <source>
        <dbReference type="Pfam" id="PF00144"/>
    </source>
</evidence>
<dbReference type="PANTHER" id="PTHR46825">
    <property type="entry name" value="D-ALANYL-D-ALANINE-CARBOXYPEPTIDASE/ENDOPEPTIDASE AMPH"/>
    <property type="match status" value="1"/>
</dbReference>
<dbReference type="Proteomes" id="UP001203607">
    <property type="component" value="Unassembled WGS sequence"/>
</dbReference>
<dbReference type="Gene3D" id="3.40.710.10">
    <property type="entry name" value="DD-peptidase/beta-lactamase superfamily"/>
    <property type="match status" value="1"/>
</dbReference>
<name>A0ABT0PUH3_9FLAO</name>
<feature type="domain" description="Beta-lactamase-related" evidence="1">
    <location>
        <begin position="1"/>
        <end position="305"/>
    </location>
</feature>